<dbReference type="AlphaFoldDB" id="X1MG86"/>
<sequence>MDVKRKKSGFTPLETKVSNRGSNRFLTGFTLAEILTVMGIIALLVGLLLPALGWVRRVARETKQKAQLTTIGLALEAFKSPDDYGDYPPSDGYDYQTGTGIELNYCGAQKLAEALLGWDLLGFHPDS</sequence>
<accession>X1MG86</accession>
<proteinExistence type="predicted"/>
<evidence type="ECO:0000256" key="2">
    <source>
        <dbReference type="SAM" id="Phobius"/>
    </source>
</evidence>
<keyword evidence="2" id="KW-0812">Transmembrane</keyword>
<evidence type="ECO:0000313" key="3">
    <source>
        <dbReference type="EMBL" id="GAI17076.1"/>
    </source>
</evidence>
<comment type="caution">
    <text evidence="3">The sequence shown here is derived from an EMBL/GenBank/DDBJ whole genome shotgun (WGS) entry which is preliminary data.</text>
</comment>
<feature type="non-terminal residue" evidence="3">
    <location>
        <position position="127"/>
    </location>
</feature>
<dbReference type="PRINTS" id="PR00813">
    <property type="entry name" value="BCTERIALGSPG"/>
</dbReference>
<reference evidence="3" key="1">
    <citation type="journal article" date="2014" name="Front. Microbiol.">
        <title>High frequency of phylogenetically diverse reductive dehalogenase-homologous genes in deep subseafloor sedimentary metagenomes.</title>
        <authorList>
            <person name="Kawai M."/>
            <person name="Futagami T."/>
            <person name="Toyoda A."/>
            <person name="Takaki Y."/>
            <person name="Nishi S."/>
            <person name="Hori S."/>
            <person name="Arai W."/>
            <person name="Tsubouchi T."/>
            <person name="Morono Y."/>
            <person name="Uchiyama I."/>
            <person name="Ito T."/>
            <person name="Fujiyama A."/>
            <person name="Inagaki F."/>
            <person name="Takami H."/>
        </authorList>
    </citation>
    <scope>NUCLEOTIDE SEQUENCE</scope>
    <source>
        <strain evidence="3">Expedition CK06-06</strain>
    </source>
</reference>
<evidence type="ECO:0000256" key="1">
    <source>
        <dbReference type="ARBA" id="ARBA00022481"/>
    </source>
</evidence>
<keyword evidence="1" id="KW-0488">Methylation</keyword>
<dbReference type="Gene3D" id="3.30.700.10">
    <property type="entry name" value="Glycoprotein, Type 4 Pilin"/>
    <property type="match status" value="1"/>
</dbReference>
<dbReference type="PANTHER" id="PTHR30093">
    <property type="entry name" value="GENERAL SECRETION PATHWAY PROTEIN G"/>
    <property type="match status" value="1"/>
</dbReference>
<gene>
    <name evidence="3" type="ORF">S06H3_16532</name>
</gene>
<dbReference type="InterPro" id="IPR000983">
    <property type="entry name" value="Bac_GSPG_pilin"/>
</dbReference>
<evidence type="ECO:0008006" key="4">
    <source>
        <dbReference type="Google" id="ProtNLM"/>
    </source>
</evidence>
<feature type="transmembrane region" description="Helical" evidence="2">
    <location>
        <begin position="34"/>
        <end position="55"/>
    </location>
</feature>
<dbReference type="GO" id="GO:0015628">
    <property type="term" value="P:protein secretion by the type II secretion system"/>
    <property type="evidence" value="ECO:0007669"/>
    <property type="project" value="InterPro"/>
</dbReference>
<keyword evidence="2" id="KW-1133">Transmembrane helix</keyword>
<name>X1MG86_9ZZZZ</name>
<dbReference type="InterPro" id="IPR045584">
    <property type="entry name" value="Pilin-like"/>
</dbReference>
<organism evidence="3">
    <name type="scientific">marine sediment metagenome</name>
    <dbReference type="NCBI Taxonomy" id="412755"/>
    <lineage>
        <taxon>unclassified sequences</taxon>
        <taxon>metagenomes</taxon>
        <taxon>ecological metagenomes</taxon>
    </lineage>
</organism>
<dbReference type="GO" id="GO:0015627">
    <property type="term" value="C:type II protein secretion system complex"/>
    <property type="evidence" value="ECO:0007669"/>
    <property type="project" value="InterPro"/>
</dbReference>
<protein>
    <recommendedName>
        <fullName evidence="4">Type II secretion system protein GspG C-terminal domain-containing protein</fullName>
    </recommendedName>
</protein>
<keyword evidence="2" id="KW-0472">Membrane</keyword>
<dbReference type="SUPFAM" id="SSF54523">
    <property type="entry name" value="Pili subunits"/>
    <property type="match status" value="1"/>
</dbReference>
<dbReference type="EMBL" id="BARV01008184">
    <property type="protein sequence ID" value="GAI17076.1"/>
    <property type="molecule type" value="Genomic_DNA"/>
</dbReference>
<dbReference type="PANTHER" id="PTHR30093:SF2">
    <property type="entry name" value="TYPE II SECRETION SYSTEM PROTEIN H"/>
    <property type="match status" value="1"/>
</dbReference>